<feature type="region of interest" description="Disordered" evidence="6">
    <location>
        <begin position="764"/>
        <end position="844"/>
    </location>
</feature>
<feature type="compositionally biased region" description="Low complexity" evidence="6">
    <location>
        <begin position="509"/>
        <end position="521"/>
    </location>
</feature>
<sequence length="1013" mass="111045">MLWLFFIITLLLGFVANAHGSVPGRPMVLSTQDVRTISKDDRFPESDSFKKLWRIKRRTPSGDRRPASYVSELSGLTCSVSGYFPHPTNNTKFFRCVALQSQSNYMVYLFTCDAGLVYEPTVKACVKALGEESMEAAASLDATVISPWRVSATDLNTTQEGISSTLLSDSLRRWQVSRCRDGFQNKASASTTLLFRSPINCRRFIRCSTIATTLKIEQFSCPTGLFFDEEKKLCTWATSQTSVCNMTLLDNLDNSLPYKYAAATSAPSIVPPGTLATIWMTPSPSQPSFTTPSPTVLEDVVRVFTLPYGRERESVAPTTRTPSVTTTSTGFSHTVGVSLQTNNGDNGENSQSTFNFQPIIKPMTYLTATGVLVTDGEDFRCGQVGVFSTANPCVFFKCEKYVWMEAFLLFRFQCPPHTAFHNGTCQYDAEINCGIDGTVFDAQAGTFISSSDLKNQNTPSVPQNHAISASTPNSVDDSTEEESFTPFLLPIATQSPDVWTLPDSLDEVLSSSSTSLPSSPETETKTTNLSPEVTENLQLAATERATTDSSTTDDNSANFIEIKSIPLTTPTPAPISVKPGVQKPDVPKFAQKAQPVCFSSGYFLYPSDETCQRFYRCLQLTPEPNSFVMLHYRCDGPFVFDTISHACMAPASASNPCQSGLGLDILPELMQPSAGTTTTTPIKTASTVSSHAPQVVLPKVWQTGSDGVQDGAAPLVCTTQQVYRLQTCGYYYSCLEVEKGRFRLQEIYCETLYLNVTSGQCVAPPSNDPCRPEKDYTNPTTTVTSTTSSTNVSASSTSLNSPSTTATSSFTTGSSTRTQSTRRPGGVTMSLPLPSTMLNPWRNKEPRPTVSSWIGNKAVAIKVPGKGSLEVSSQHDTYNDRTSVQLSLTSYRNTFNKLYAQMSDWVTPSPPTSFDQTLIGPMATTTPSALILNFNTVSGQLNNITTGMSFKCRSEGYFRNARDVSCSKFYLCVKVGPKQYNLFEFMCLPHNGIQWRYNQHRNQCVDPQDVNEC</sequence>
<comment type="caution">
    <text evidence="9">The sequence shown here is derived from an EMBL/GenBank/DDBJ whole genome shotgun (WGS) entry which is preliminary data.</text>
</comment>
<dbReference type="EMBL" id="BDGG01000004">
    <property type="protein sequence ID" value="GAU97289.1"/>
    <property type="molecule type" value="Genomic_DNA"/>
</dbReference>
<dbReference type="PANTHER" id="PTHR23301:SF0">
    <property type="entry name" value="CHITIN-BINDING TYPE-2 DOMAIN-CONTAINING PROTEIN-RELATED"/>
    <property type="match status" value="1"/>
</dbReference>
<feature type="region of interest" description="Disordered" evidence="6">
    <location>
        <begin position="509"/>
        <end position="532"/>
    </location>
</feature>
<gene>
    <name evidence="9" type="primary">RvY_08612-1</name>
    <name evidence="9" type="synonym">RvY_08612.1</name>
    <name evidence="9" type="ORF">RvY_08612</name>
</gene>
<dbReference type="GO" id="GO:0008061">
    <property type="term" value="F:chitin binding"/>
    <property type="evidence" value="ECO:0007669"/>
    <property type="project" value="UniProtKB-KW"/>
</dbReference>
<dbReference type="InterPro" id="IPR051940">
    <property type="entry name" value="Chitin_bind-dev_reg"/>
</dbReference>
<dbReference type="PANTHER" id="PTHR23301">
    <property type="entry name" value="CHITIN BINDING PERITROPHIN-A"/>
    <property type="match status" value="1"/>
</dbReference>
<keyword evidence="4" id="KW-1015">Disulfide bond</keyword>
<evidence type="ECO:0000313" key="9">
    <source>
        <dbReference type="EMBL" id="GAU97289.1"/>
    </source>
</evidence>
<reference evidence="9 10" key="1">
    <citation type="journal article" date="2016" name="Nat. Commun.">
        <title>Extremotolerant tardigrade genome and improved radiotolerance of human cultured cells by tardigrade-unique protein.</title>
        <authorList>
            <person name="Hashimoto T."/>
            <person name="Horikawa D.D."/>
            <person name="Saito Y."/>
            <person name="Kuwahara H."/>
            <person name="Kozuka-Hata H."/>
            <person name="Shin-I T."/>
            <person name="Minakuchi Y."/>
            <person name="Ohishi K."/>
            <person name="Motoyama A."/>
            <person name="Aizu T."/>
            <person name="Enomoto A."/>
            <person name="Kondo K."/>
            <person name="Tanaka S."/>
            <person name="Hara Y."/>
            <person name="Koshikawa S."/>
            <person name="Sagara H."/>
            <person name="Miura T."/>
            <person name="Yokobori S."/>
            <person name="Miyagawa K."/>
            <person name="Suzuki Y."/>
            <person name="Kubo T."/>
            <person name="Oyama M."/>
            <person name="Kohara Y."/>
            <person name="Fujiyama A."/>
            <person name="Arakawa K."/>
            <person name="Katayama T."/>
            <person name="Toyoda A."/>
            <person name="Kunieda T."/>
        </authorList>
    </citation>
    <scope>NUCLEOTIDE SEQUENCE [LARGE SCALE GENOMIC DNA]</scope>
    <source>
        <strain evidence="9 10">YOKOZUNA-1</strain>
    </source>
</reference>
<name>A0A1D1V6F8_RAMVA</name>
<dbReference type="STRING" id="947166.A0A1D1V6F8"/>
<accession>A0A1D1V6F8</accession>
<proteinExistence type="predicted"/>
<evidence type="ECO:0000256" key="3">
    <source>
        <dbReference type="ARBA" id="ARBA00022737"/>
    </source>
</evidence>
<dbReference type="SUPFAM" id="SSF57625">
    <property type="entry name" value="Invertebrate chitin-binding proteins"/>
    <property type="match status" value="3"/>
</dbReference>
<protein>
    <recommendedName>
        <fullName evidence="8">Chitin-binding type-2 domain-containing protein</fullName>
    </recommendedName>
</protein>
<evidence type="ECO:0000256" key="1">
    <source>
        <dbReference type="ARBA" id="ARBA00022669"/>
    </source>
</evidence>
<keyword evidence="5" id="KW-0325">Glycoprotein</keyword>
<evidence type="ECO:0000256" key="4">
    <source>
        <dbReference type="ARBA" id="ARBA00023157"/>
    </source>
</evidence>
<keyword evidence="1" id="KW-0147">Chitin-binding</keyword>
<dbReference type="Gene3D" id="2.170.140.10">
    <property type="entry name" value="Chitin binding domain"/>
    <property type="match status" value="2"/>
</dbReference>
<dbReference type="PROSITE" id="PS50940">
    <property type="entry name" value="CHIT_BIND_II"/>
    <property type="match status" value="2"/>
</dbReference>
<dbReference type="GO" id="GO:0005576">
    <property type="term" value="C:extracellular region"/>
    <property type="evidence" value="ECO:0007669"/>
    <property type="project" value="InterPro"/>
</dbReference>
<dbReference type="AlphaFoldDB" id="A0A1D1V6F8"/>
<dbReference type="InterPro" id="IPR002557">
    <property type="entry name" value="Chitin-bd_dom"/>
</dbReference>
<evidence type="ECO:0000259" key="8">
    <source>
        <dbReference type="PROSITE" id="PS50940"/>
    </source>
</evidence>
<feature type="compositionally biased region" description="Low complexity" evidence="6">
    <location>
        <begin position="777"/>
        <end position="821"/>
    </location>
</feature>
<feature type="region of interest" description="Disordered" evidence="6">
    <location>
        <begin position="451"/>
        <end position="483"/>
    </location>
</feature>
<feature type="signal peptide" evidence="7">
    <location>
        <begin position="1"/>
        <end position="20"/>
    </location>
</feature>
<evidence type="ECO:0000256" key="7">
    <source>
        <dbReference type="SAM" id="SignalP"/>
    </source>
</evidence>
<evidence type="ECO:0000256" key="5">
    <source>
        <dbReference type="ARBA" id="ARBA00023180"/>
    </source>
</evidence>
<keyword evidence="3" id="KW-0677">Repeat</keyword>
<feature type="chain" id="PRO_5008898072" description="Chitin-binding type-2 domain-containing protein" evidence="7">
    <location>
        <begin position="21"/>
        <end position="1013"/>
    </location>
</feature>
<feature type="domain" description="Chitin-binding type-2" evidence="8">
    <location>
        <begin position="176"/>
        <end position="246"/>
    </location>
</feature>
<dbReference type="OrthoDB" id="6020543at2759"/>
<evidence type="ECO:0000256" key="2">
    <source>
        <dbReference type="ARBA" id="ARBA00022729"/>
    </source>
</evidence>
<keyword evidence="10" id="KW-1185">Reference proteome</keyword>
<dbReference type="Pfam" id="PF01607">
    <property type="entry name" value="CBM_14"/>
    <property type="match status" value="2"/>
</dbReference>
<evidence type="ECO:0000313" key="10">
    <source>
        <dbReference type="Proteomes" id="UP000186922"/>
    </source>
</evidence>
<feature type="domain" description="Chitin-binding type-2" evidence="8">
    <location>
        <begin position="594"/>
        <end position="659"/>
    </location>
</feature>
<feature type="compositionally biased region" description="Polar residues" evidence="6">
    <location>
        <begin position="451"/>
        <end position="476"/>
    </location>
</feature>
<organism evidence="9 10">
    <name type="scientific">Ramazzottius varieornatus</name>
    <name type="common">Water bear</name>
    <name type="synonym">Tardigrade</name>
    <dbReference type="NCBI Taxonomy" id="947166"/>
    <lineage>
        <taxon>Eukaryota</taxon>
        <taxon>Metazoa</taxon>
        <taxon>Ecdysozoa</taxon>
        <taxon>Tardigrada</taxon>
        <taxon>Eutardigrada</taxon>
        <taxon>Parachela</taxon>
        <taxon>Hypsibioidea</taxon>
        <taxon>Ramazzottiidae</taxon>
        <taxon>Ramazzottius</taxon>
    </lineage>
</organism>
<evidence type="ECO:0000256" key="6">
    <source>
        <dbReference type="SAM" id="MobiDB-lite"/>
    </source>
</evidence>
<dbReference type="SMART" id="SM00494">
    <property type="entry name" value="ChtBD2"/>
    <property type="match status" value="5"/>
</dbReference>
<keyword evidence="2 7" id="KW-0732">Signal</keyword>
<dbReference type="Proteomes" id="UP000186922">
    <property type="component" value="Unassembled WGS sequence"/>
</dbReference>
<dbReference type="InterPro" id="IPR036508">
    <property type="entry name" value="Chitin-bd_dom_sf"/>
</dbReference>